<gene>
    <name evidence="1" type="ORF">GCM10011309_02400</name>
</gene>
<protein>
    <submittedName>
        <fullName evidence="1">Uncharacterized protein</fullName>
    </submittedName>
</protein>
<accession>A0A918KCX7</accession>
<name>A0A918KCX7_9PROT</name>
<comment type="caution">
    <text evidence="1">The sequence shown here is derived from an EMBL/GenBank/DDBJ whole genome shotgun (WGS) entry which is preliminary data.</text>
</comment>
<dbReference type="EMBL" id="BMYV01000001">
    <property type="protein sequence ID" value="GGX57019.1"/>
    <property type="molecule type" value="Genomic_DNA"/>
</dbReference>
<proteinExistence type="predicted"/>
<evidence type="ECO:0000313" key="2">
    <source>
        <dbReference type="Proteomes" id="UP000600865"/>
    </source>
</evidence>
<dbReference type="AlphaFoldDB" id="A0A918KCX7"/>
<evidence type="ECO:0000313" key="1">
    <source>
        <dbReference type="EMBL" id="GGX57019.1"/>
    </source>
</evidence>
<dbReference type="Proteomes" id="UP000600865">
    <property type="component" value="Unassembled WGS sequence"/>
</dbReference>
<sequence length="187" mass="21029">MSLDGHGPANEYIRYPSKWSEIVDTIIRFKGLPHAKLSIGFTLSALNVFEVVRTAQFGDAMGIPFTFGVVHTPSRLSPNILPQATLEQAAVEIDDAVDSLTLNPSKRELRAISRLLRSFARQDREENEELWTKFVQFTNDLDRSRGQSIEASLPDLVTSLRVEKGPWQRNIFHILPKDRATPVSKAS</sequence>
<reference evidence="1 2" key="1">
    <citation type="journal article" date="2014" name="Int. J. Syst. Evol. Microbiol.">
        <title>Complete genome sequence of Corynebacterium casei LMG S-19264T (=DSM 44701T), isolated from a smear-ripened cheese.</title>
        <authorList>
            <consortium name="US DOE Joint Genome Institute (JGI-PGF)"/>
            <person name="Walter F."/>
            <person name="Albersmeier A."/>
            <person name="Kalinowski J."/>
            <person name="Ruckert C."/>
        </authorList>
    </citation>
    <scope>NUCLEOTIDE SEQUENCE [LARGE SCALE GENOMIC DNA]</scope>
    <source>
        <strain evidence="1 2">KCTC 23968</strain>
    </source>
</reference>
<keyword evidence="2" id="KW-1185">Reference proteome</keyword>
<organism evidence="1 2">
    <name type="scientific">Litorimonas cladophorae</name>
    <dbReference type="NCBI Taxonomy" id="1220491"/>
    <lineage>
        <taxon>Bacteria</taxon>
        <taxon>Pseudomonadati</taxon>
        <taxon>Pseudomonadota</taxon>
        <taxon>Alphaproteobacteria</taxon>
        <taxon>Maricaulales</taxon>
        <taxon>Robiginitomaculaceae</taxon>
    </lineage>
</organism>